<gene>
    <name evidence="3" type="ORF">CTM74_07835</name>
</gene>
<dbReference type="RefSeq" id="WP_099987680.1">
    <property type="nucleotide sequence ID" value="NZ_CP024700.1"/>
</dbReference>
<protein>
    <recommendedName>
        <fullName evidence="5">DUF2262 domain-containing protein</fullName>
    </recommendedName>
</protein>
<reference evidence="3 4" key="1">
    <citation type="submission" date="2017-11" db="EMBL/GenBank/DDBJ databases">
        <title>Genome sequencing of Fusobacterium periodonticum KCOM 1263.</title>
        <authorList>
            <person name="Kook J.-K."/>
            <person name="Park S.-N."/>
            <person name="Lim Y.K."/>
        </authorList>
    </citation>
    <scope>NUCLEOTIDE SEQUENCE [LARGE SCALE GENOMIC DNA]</scope>
    <source>
        <strain evidence="3 4">KCOM 1263</strain>
    </source>
</reference>
<sequence>MQEQEIIALINSKGAFILDDSKANAELIAYVDCKTNELLETSAKIEWKISKKLSLKDIKRFKIYHLKVKNLGENTFLLIDILKKDVKNNLLEKILKECEQNASVTVEEPDLGKFVLDKATKSLHSKLKWLSEKEEIDVYLNIDEDNRINTLKKVGAFFITLEKVFKEKKDWDKKLKTFAAEHLADLATELRKNSKSLFKFLKVWKWYFIAKMKLMSLAIENDGEIVATFDDRKLFSGHKIIVKANTNNNEISSAIVENFNIDDYKKIEVPESNIETKEDKE</sequence>
<dbReference type="Proteomes" id="UP000228552">
    <property type="component" value="Chromosome"/>
</dbReference>
<organism evidence="3 4">
    <name type="scientific">Fusobacterium pseudoperiodonticum</name>
    <dbReference type="NCBI Taxonomy" id="2663009"/>
    <lineage>
        <taxon>Bacteria</taxon>
        <taxon>Fusobacteriati</taxon>
        <taxon>Fusobacteriota</taxon>
        <taxon>Fusobacteriia</taxon>
        <taxon>Fusobacteriales</taxon>
        <taxon>Fusobacteriaceae</taxon>
        <taxon>Fusobacterium</taxon>
    </lineage>
</organism>
<evidence type="ECO:0000313" key="4">
    <source>
        <dbReference type="Proteomes" id="UP000228552"/>
    </source>
</evidence>
<dbReference type="InterPro" id="IPR019260">
    <property type="entry name" value="DUF2262"/>
</dbReference>
<feature type="domain" description="DUF7021" evidence="2">
    <location>
        <begin position="20"/>
        <end position="98"/>
    </location>
</feature>
<dbReference type="AlphaFoldDB" id="A0AAD0ALR6"/>
<evidence type="ECO:0000259" key="1">
    <source>
        <dbReference type="Pfam" id="PF10020"/>
    </source>
</evidence>
<dbReference type="Pfam" id="PF22886">
    <property type="entry name" value="DUF7021"/>
    <property type="match status" value="1"/>
</dbReference>
<evidence type="ECO:0000313" key="3">
    <source>
        <dbReference type="EMBL" id="ATV61738.1"/>
    </source>
</evidence>
<proteinExistence type="predicted"/>
<evidence type="ECO:0008006" key="5">
    <source>
        <dbReference type="Google" id="ProtNLM"/>
    </source>
</evidence>
<dbReference type="InterPro" id="IPR054286">
    <property type="entry name" value="DUF7021"/>
</dbReference>
<evidence type="ECO:0000259" key="2">
    <source>
        <dbReference type="Pfam" id="PF22886"/>
    </source>
</evidence>
<accession>A0AAD0ALR6</accession>
<dbReference type="Pfam" id="PF10020">
    <property type="entry name" value="DUF2262"/>
    <property type="match status" value="1"/>
</dbReference>
<name>A0AAD0ALR6_9FUSO</name>
<keyword evidence="4" id="KW-1185">Reference proteome</keyword>
<dbReference type="EMBL" id="CP024700">
    <property type="protein sequence ID" value="ATV61738.1"/>
    <property type="molecule type" value="Genomic_DNA"/>
</dbReference>
<feature type="domain" description="DUF2262" evidence="1">
    <location>
        <begin position="109"/>
        <end position="254"/>
    </location>
</feature>